<evidence type="ECO:0000256" key="3">
    <source>
        <dbReference type="ARBA" id="ARBA00012750"/>
    </source>
</evidence>
<comment type="function">
    <text evidence="9">Probable S-adenosyl-L-methionine-dependent methyltransferase that acts as a component of the wybutosine biosynthesis pathway. Wybutosine is a hyper modified guanosine with a tricyclic base found at the 3'-position adjacent to the anticodon of eukaryotic phenylalanine tRNA.</text>
</comment>
<evidence type="ECO:0000256" key="8">
    <source>
        <dbReference type="ARBA" id="ARBA00022694"/>
    </source>
</evidence>
<dbReference type="AlphaFoldDB" id="A0A267GY03"/>
<evidence type="ECO:0000313" key="15">
    <source>
        <dbReference type="Proteomes" id="UP000215902"/>
    </source>
</evidence>
<dbReference type="EC" id="2.1.1.282" evidence="3"/>
<reference evidence="13 15" key="1">
    <citation type="submission" date="2017-06" db="EMBL/GenBank/DDBJ databases">
        <title>A platform for efficient transgenesis in Macrostomum lignano, a flatworm model organism for stem cell research.</title>
        <authorList>
            <person name="Berezikov E."/>
        </authorList>
    </citation>
    <scope>NUCLEOTIDE SEQUENCE [LARGE SCALE GENOMIC DNA]</scope>
    <source>
        <strain evidence="13">DV1</strain>
        <tissue evidence="13">Whole organism</tissue>
    </source>
</reference>
<evidence type="ECO:0000256" key="1">
    <source>
        <dbReference type="ARBA" id="ARBA00004797"/>
    </source>
</evidence>
<dbReference type="Proteomes" id="UP000215902">
    <property type="component" value="Unassembled WGS sequence"/>
</dbReference>
<dbReference type="InterPro" id="IPR003827">
    <property type="entry name" value="tRNA_yW-synthesising"/>
</dbReference>
<keyword evidence="7" id="KW-0949">S-adenosyl-L-methionine</keyword>
<sequence>FLLYLSMAEDKSRKGEIDSPIRDMIDEINIDPKLSTTSSCSGRIVVYQKLENIRKTNCNWLLVLHEPINLEQLQDSLRNVTTGGIVFAKFEPFILHCQCADMETARCLLICGLNSGFRESGIVVGKNDRFTVAIRSSQIMEVPLTNNSGKVIVPDEYLDQLVSLLNQRMQVTAERRDKFLTEFRNRFRSSKEQLEYSVQ</sequence>
<keyword evidence="15" id="KW-1185">Reference proteome</keyword>
<gene>
    <name evidence="14" type="ORF">BOX15_Mlig005776g2</name>
    <name evidence="13" type="ORF">BOX15_Mlig005776g3</name>
</gene>
<comment type="similarity">
    <text evidence="2">Belongs to the TYW3 family.</text>
</comment>
<dbReference type="OrthoDB" id="263283at2759"/>
<dbReference type="STRING" id="282301.A0A267GY03"/>
<evidence type="ECO:0000259" key="12">
    <source>
        <dbReference type="Pfam" id="PF02676"/>
    </source>
</evidence>
<dbReference type="GO" id="GO:0008033">
    <property type="term" value="P:tRNA processing"/>
    <property type="evidence" value="ECO:0007669"/>
    <property type="project" value="UniProtKB-KW"/>
</dbReference>
<accession>A0A267GY03</accession>
<evidence type="ECO:0000313" key="13">
    <source>
        <dbReference type="EMBL" id="PAA90207.1"/>
    </source>
</evidence>
<comment type="pathway">
    <text evidence="1">tRNA modification; wybutosine-tRNA(Phe) biosynthesis.</text>
</comment>
<proteinExistence type="inferred from homology"/>
<dbReference type="UniPathway" id="UPA00375"/>
<keyword evidence="6" id="KW-0808">Transferase</keyword>
<dbReference type="PANTHER" id="PTHR48418:SF1">
    <property type="entry name" value="TRNA WYBUTOSINE-SYNTHESIZING PROTEIN 3"/>
    <property type="match status" value="1"/>
</dbReference>
<dbReference type="GO" id="GO:0008168">
    <property type="term" value="F:methyltransferase activity"/>
    <property type="evidence" value="ECO:0007669"/>
    <property type="project" value="UniProtKB-KW"/>
</dbReference>
<evidence type="ECO:0000256" key="5">
    <source>
        <dbReference type="ARBA" id="ARBA00022603"/>
    </source>
</evidence>
<evidence type="ECO:0000256" key="9">
    <source>
        <dbReference type="ARBA" id="ARBA00025378"/>
    </source>
</evidence>
<evidence type="ECO:0000313" key="14">
    <source>
        <dbReference type="EMBL" id="PAA90210.1"/>
    </source>
</evidence>
<dbReference type="PANTHER" id="PTHR48418">
    <property type="entry name" value="TRNA WYBUTOSINE-SYNTHESIZING PROTEIN 3"/>
    <property type="match status" value="1"/>
</dbReference>
<comment type="catalytic activity">
    <reaction evidence="11">
        <text>4-demethyl-7-[(3S)-3-amino-3-carboxypropyl]wyosine(37) in tRNA(Phe) + S-adenosyl-L-methionine = 7-[(3S)-3-amino-3-carboxypropyl]wyosine(37) in tRNA(Phe) + S-adenosyl-L-homocysteine + H(+)</text>
        <dbReference type="Rhea" id="RHEA:36635"/>
        <dbReference type="Rhea" id="RHEA-COMP:10378"/>
        <dbReference type="Rhea" id="RHEA-COMP:10379"/>
        <dbReference type="ChEBI" id="CHEBI:15378"/>
        <dbReference type="ChEBI" id="CHEBI:57856"/>
        <dbReference type="ChEBI" id="CHEBI:59789"/>
        <dbReference type="ChEBI" id="CHEBI:73543"/>
        <dbReference type="ChEBI" id="CHEBI:73550"/>
        <dbReference type="EC" id="2.1.1.282"/>
    </reaction>
</comment>
<evidence type="ECO:0000256" key="2">
    <source>
        <dbReference type="ARBA" id="ARBA00008569"/>
    </source>
</evidence>
<evidence type="ECO:0000256" key="6">
    <source>
        <dbReference type="ARBA" id="ARBA00022679"/>
    </source>
</evidence>
<dbReference type="Pfam" id="PF02676">
    <property type="entry name" value="TYW3"/>
    <property type="match status" value="1"/>
</dbReference>
<organism evidence="13 15">
    <name type="scientific">Macrostomum lignano</name>
    <dbReference type="NCBI Taxonomy" id="282301"/>
    <lineage>
        <taxon>Eukaryota</taxon>
        <taxon>Metazoa</taxon>
        <taxon>Spiralia</taxon>
        <taxon>Lophotrochozoa</taxon>
        <taxon>Platyhelminthes</taxon>
        <taxon>Rhabditophora</taxon>
        <taxon>Macrostomorpha</taxon>
        <taxon>Macrostomida</taxon>
        <taxon>Macrostomidae</taxon>
        <taxon>Macrostomum</taxon>
    </lineage>
</organism>
<dbReference type="GO" id="GO:0032259">
    <property type="term" value="P:methylation"/>
    <property type="evidence" value="ECO:0007669"/>
    <property type="project" value="UniProtKB-KW"/>
</dbReference>
<evidence type="ECO:0000256" key="7">
    <source>
        <dbReference type="ARBA" id="ARBA00022691"/>
    </source>
</evidence>
<dbReference type="EMBL" id="NIVC01000122">
    <property type="protein sequence ID" value="PAA90210.1"/>
    <property type="molecule type" value="Genomic_DNA"/>
</dbReference>
<dbReference type="EMBL" id="NIVC01000123">
    <property type="protein sequence ID" value="PAA90207.1"/>
    <property type="molecule type" value="Genomic_DNA"/>
</dbReference>
<evidence type="ECO:0000256" key="4">
    <source>
        <dbReference type="ARBA" id="ARBA00016536"/>
    </source>
</evidence>
<protein>
    <recommendedName>
        <fullName evidence="4">tRNA wybutosine-synthesizing protein 3 homolog</fullName>
        <ecNumber evidence="3">2.1.1.282</ecNumber>
    </recommendedName>
    <alternativeName>
        <fullName evidence="10">tRNA(Phe) 7-((3-amino-3-carboxypropyl)-4-demethylwyosine(37)-N(4))-methyltransferase</fullName>
    </alternativeName>
</protein>
<evidence type="ECO:0000256" key="10">
    <source>
        <dbReference type="ARBA" id="ARBA00030554"/>
    </source>
</evidence>
<keyword evidence="5" id="KW-0489">Methyltransferase</keyword>
<dbReference type="InterPro" id="IPR036602">
    <property type="entry name" value="tRNA_yW-synthesising-like_sf"/>
</dbReference>
<feature type="domain" description="tRNA wybutosine-synthesizing protein" evidence="12">
    <location>
        <begin position="7"/>
        <end position="184"/>
    </location>
</feature>
<name>A0A267GY03_9PLAT</name>
<keyword evidence="8" id="KW-0819">tRNA processing</keyword>
<evidence type="ECO:0000256" key="11">
    <source>
        <dbReference type="ARBA" id="ARBA00049202"/>
    </source>
</evidence>
<dbReference type="SUPFAM" id="SSF111278">
    <property type="entry name" value="SSo0622-like"/>
    <property type="match status" value="1"/>
</dbReference>
<dbReference type="Gene3D" id="3.30.1960.10">
    <property type="entry name" value="tRNA wybutosine-synthesizing-like"/>
    <property type="match status" value="1"/>
</dbReference>
<comment type="caution">
    <text evidence="13">The sequence shown here is derived from an EMBL/GenBank/DDBJ whole genome shotgun (WGS) entry which is preliminary data.</text>
</comment>
<feature type="non-terminal residue" evidence="13">
    <location>
        <position position="1"/>
    </location>
</feature>